<gene>
    <name evidence="5" type="ORF">H6B30_04045</name>
</gene>
<dbReference type="Pfam" id="PF00005">
    <property type="entry name" value="ABC_tran"/>
    <property type="match status" value="2"/>
</dbReference>
<sequence length="502" mass="55493">MSLQVQGVAYVHPDKEPLFQNISFTVQQGEKCAIIGNNGIGKSTLLSIMAGKTACAAGTVACDSTPYLIPQHFGQYDSMTVAEALGVAEKLAAMEAILGGQGTEHDFTLLNDEWDTEDRLAEAFARWHLNGMSPCTPMGKLSGGEKTKAFLAGLNVFQPSVVLMDEPTNHLDATGRSLLYEFVSQTNRTVVVVSHDRTLLDMMPAIYEMSASGIKYYPMSYNMYKETVDAENAAKAARLQNRQKELKKAEMSAQRAMERQQKHASRGEKLSAKKCVARIAMGNMRDKSEASASRLNKMQQEKLAAMKQDLNAAQTELHKLPEMKLDIGNPTMPANKLLVETTDVTFGYPGREPLWQRSPLSISLYSGERVWLRGDNGCGKSTLIKLLTGALNPTSGNVRRSQTLNIVCLDQKYSLIDDKQTVYTQLEAYNGKRPEHELKMLLNRFSLTAASWNKKCAFLSGGERMKLALCCLLVCEDAPDMIIADEPTNNIDISSMECWPPH</sequence>
<proteinExistence type="predicted"/>
<dbReference type="PANTHER" id="PTHR19211">
    <property type="entry name" value="ATP-BINDING TRANSPORT PROTEIN-RELATED"/>
    <property type="match status" value="1"/>
</dbReference>
<name>A0A938WKY3_9BACT</name>
<dbReference type="Gene3D" id="3.40.50.300">
    <property type="entry name" value="P-loop containing nucleotide triphosphate hydrolases"/>
    <property type="match status" value="2"/>
</dbReference>
<dbReference type="SUPFAM" id="SSF52540">
    <property type="entry name" value="P-loop containing nucleoside triphosphate hydrolases"/>
    <property type="match status" value="2"/>
</dbReference>
<keyword evidence="3 5" id="KW-0067">ATP-binding</keyword>
<dbReference type="FunFam" id="3.40.50.300:FF:001320">
    <property type="entry name" value="Heme ABC transporter ATP-binding protein"/>
    <property type="match status" value="1"/>
</dbReference>
<accession>A0A938WKY3</accession>
<keyword evidence="2" id="KW-0547">Nucleotide-binding</keyword>
<dbReference type="RefSeq" id="WP_205108164.1">
    <property type="nucleotide sequence ID" value="NZ_JACJJL010000004.1"/>
</dbReference>
<dbReference type="GO" id="GO:0005524">
    <property type="term" value="F:ATP binding"/>
    <property type="evidence" value="ECO:0007669"/>
    <property type="project" value="UniProtKB-KW"/>
</dbReference>
<dbReference type="InterPro" id="IPR027417">
    <property type="entry name" value="P-loop_NTPase"/>
</dbReference>
<organism evidence="5 6">
    <name type="scientific">Marseilla massiliensis</name>
    <dbReference type="NCBI Taxonomy" id="1841864"/>
    <lineage>
        <taxon>Bacteria</taxon>
        <taxon>Pseudomonadati</taxon>
        <taxon>Bacteroidota</taxon>
        <taxon>Bacteroidia</taxon>
        <taxon>Bacteroidales</taxon>
        <taxon>Prevotellaceae</taxon>
        <taxon>Marseilla</taxon>
    </lineage>
</organism>
<evidence type="ECO:0000256" key="1">
    <source>
        <dbReference type="ARBA" id="ARBA00022737"/>
    </source>
</evidence>
<evidence type="ECO:0000256" key="2">
    <source>
        <dbReference type="ARBA" id="ARBA00022741"/>
    </source>
</evidence>
<dbReference type="InterPro" id="IPR003593">
    <property type="entry name" value="AAA+_ATPase"/>
</dbReference>
<keyword evidence="1" id="KW-0677">Repeat</keyword>
<dbReference type="CDD" id="cd03221">
    <property type="entry name" value="ABCF_EF-3"/>
    <property type="match status" value="1"/>
</dbReference>
<protein>
    <submittedName>
        <fullName evidence="5">ABC-F family ATP-binding cassette domain-containing protein</fullName>
    </submittedName>
</protein>
<comment type="caution">
    <text evidence="5">The sequence shown here is derived from an EMBL/GenBank/DDBJ whole genome shotgun (WGS) entry which is preliminary data.</text>
</comment>
<dbReference type="AlphaFoldDB" id="A0A938WKY3"/>
<evidence type="ECO:0000259" key="4">
    <source>
        <dbReference type="PROSITE" id="PS50893"/>
    </source>
</evidence>
<dbReference type="SMART" id="SM00382">
    <property type="entry name" value="AAA"/>
    <property type="match status" value="2"/>
</dbReference>
<dbReference type="PANTHER" id="PTHR19211:SF6">
    <property type="entry name" value="BLL7188 PROTEIN"/>
    <property type="match status" value="1"/>
</dbReference>
<evidence type="ECO:0000313" key="6">
    <source>
        <dbReference type="Proteomes" id="UP000764045"/>
    </source>
</evidence>
<evidence type="ECO:0000313" key="5">
    <source>
        <dbReference type="EMBL" id="MBM6660934.1"/>
    </source>
</evidence>
<feature type="domain" description="ABC transporter" evidence="4">
    <location>
        <begin position="3"/>
        <end position="236"/>
    </location>
</feature>
<dbReference type="PROSITE" id="PS50893">
    <property type="entry name" value="ABC_TRANSPORTER_2"/>
    <property type="match status" value="1"/>
</dbReference>
<reference evidence="5 6" key="1">
    <citation type="journal article" date="2021" name="Sci. Rep.">
        <title>The distribution of antibiotic resistance genes in chicken gut microbiota commensals.</title>
        <authorList>
            <person name="Juricova H."/>
            <person name="Matiasovicova J."/>
            <person name="Kubasova T."/>
            <person name="Cejkova D."/>
            <person name="Rychlik I."/>
        </authorList>
    </citation>
    <scope>NUCLEOTIDE SEQUENCE [LARGE SCALE GENOMIC DNA]</scope>
    <source>
        <strain evidence="5 6">An819</strain>
    </source>
</reference>
<dbReference type="EMBL" id="JACJJL010000004">
    <property type="protein sequence ID" value="MBM6660934.1"/>
    <property type="molecule type" value="Genomic_DNA"/>
</dbReference>
<dbReference type="InterPro" id="IPR003439">
    <property type="entry name" value="ABC_transporter-like_ATP-bd"/>
</dbReference>
<dbReference type="Proteomes" id="UP000764045">
    <property type="component" value="Unassembled WGS sequence"/>
</dbReference>
<dbReference type="InterPro" id="IPR050611">
    <property type="entry name" value="ABCF"/>
</dbReference>
<evidence type="ECO:0000256" key="3">
    <source>
        <dbReference type="ARBA" id="ARBA00022840"/>
    </source>
</evidence>
<dbReference type="GO" id="GO:0016887">
    <property type="term" value="F:ATP hydrolysis activity"/>
    <property type="evidence" value="ECO:0007669"/>
    <property type="project" value="InterPro"/>
</dbReference>
<keyword evidence="6" id="KW-1185">Reference proteome</keyword>